<protein>
    <submittedName>
        <fullName evidence="2">Uncharacterized protein</fullName>
    </submittedName>
</protein>
<name>A0AAN8VTP6_9MAGN</name>
<organism evidence="2 3">
    <name type="scientific">Dillenia turbinata</name>
    <dbReference type="NCBI Taxonomy" id="194707"/>
    <lineage>
        <taxon>Eukaryota</taxon>
        <taxon>Viridiplantae</taxon>
        <taxon>Streptophyta</taxon>
        <taxon>Embryophyta</taxon>
        <taxon>Tracheophyta</taxon>
        <taxon>Spermatophyta</taxon>
        <taxon>Magnoliopsida</taxon>
        <taxon>eudicotyledons</taxon>
        <taxon>Gunneridae</taxon>
        <taxon>Pentapetalae</taxon>
        <taxon>Dilleniales</taxon>
        <taxon>Dilleniaceae</taxon>
        <taxon>Dillenia</taxon>
    </lineage>
</organism>
<feature type="compositionally biased region" description="Low complexity" evidence="1">
    <location>
        <begin position="162"/>
        <end position="180"/>
    </location>
</feature>
<evidence type="ECO:0000256" key="1">
    <source>
        <dbReference type="SAM" id="MobiDB-lite"/>
    </source>
</evidence>
<evidence type="ECO:0000313" key="3">
    <source>
        <dbReference type="Proteomes" id="UP001370490"/>
    </source>
</evidence>
<accession>A0AAN8VTP6</accession>
<comment type="caution">
    <text evidence="2">The sequence shown here is derived from an EMBL/GenBank/DDBJ whole genome shotgun (WGS) entry which is preliminary data.</text>
</comment>
<keyword evidence="3" id="KW-1185">Reference proteome</keyword>
<proteinExistence type="predicted"/>
<feature type="compositionally biased region" description="Polar residues" evidence="1">
    <location>
        <begin position="192"/>
        <end position="206"/>
    </location>
</feature>
<feature type="region of interest" description="Disordered" evidence="1">
    <location>
        <begin position="384"/>
        <end position="405"/>
    </location>
</feature>
<dbReference type="AlphaFoldDB" id="A0AAN8VTP6"/>
<gene>
    <name evidence="2" type="ORF">RJ641_035776</name>
</gene>
<feature type="region of interest" description="Disordered" evidence="1">
    <location>
        <begin position="158"/>
        <end position="212"/>
    </location>
</feature>
<dbReference type="EMBL" id="JBAMMX010000008">
    <property type="protein sequence ID" value="KAK6935621.1"/>
    <property type="molecule type" value="Genomic_DNA"/>
</dbReference>
<sequence length="405" mass="44921">MEDSNFLRNFLSNSISAFNSMIWARATSSSESITGLKKIFSGWKVIGEVDPPNFSVKLFSSFRGTENSTTSSVKDSPRSSAELQATAVNVEVLEIKLLDQMQKVQKGNYIRGLAGKGILHLLNRIRQYTVIDKYLPQPLTTWLPNWFLLYQKKTSKERDHNSNSSSSFNCSAAASSSSSSTTKYGLPDNGEQDGTATNNINKQENLLPSKPTLGKRTRFIEHNLGSIRNNLKGYHNHQNLLLLILQIGFQERPTSPYQHDQAKQSNSLQETKYVEQDIPTMSTTSSFNIGFILSLTQQIQSFQYDDSKHEEMNCVNSQSLLIQQMNPNTRKNKSVLIGIDDAEGGVEIVFRIEAIEGVDEFDGVGVESAGDLRVFDLLEDMEPGVASAEEEADLGEIDVGAGDGE</sequence>
<feature type="compositionally biased region" description="Acidic residues" evidence="1">
    <location>
        <begin position="384"/>
        <end position="396"/>
    </location>
</feature>
<reference evidence="2 3" key="1">
    <citation type="submission" date="2023-12" db="EMBL/GenBank/DDBJ databases">
        <title>A high-quality genome assembly for Dillenia turbinata (Dilleniales).</title>
        <authorList>
            <person name="Chanderbali A."/>
        </authorList>
    </citation>
    <scope>NUCLEOTIDE SEQUENCE [LARGE SCALE GENOMIC DNA]</scope>
    <source>
        <strain evidence="2">LSX21</strain>
        <tissue evidence="2">Leaf</tissue>
    </source>
</reference>
<dbReference type="Proteomes" id="UP001370490">
    <property type="component" value="Unassembled WGS sequence"/>
</dbReference>
<evidence type="ECO:0000313" key="2">
    <source>
        <dbReference type="EMBL" id="KAK6935621.1"/>
    </source>
</evidence>